<keyword evidence="7" id="KW-1185">Reference proteome</keyword>
<dbReference type="SUPFAM" id="SSF52151">
    <property type="entry name" value="FabD/lysophospholipase-like"/>
    <property type="match status" value="1"/>
</dbReference>
<evidence type="ECO:0000256" key="2">
    <source>
        <dbReference type="ARBA" id="ARBA00022963"/>
    </source>
</evidence>
<evidence type="ECO:0000313" key="6">
    <source>
        <dbReference type="EMBL" id="REH37921.1"/>
    </source>
</evidence>
<name>A0A3E0H449_9GAMM</name>
<dbReference type="InterPro" id="IPR016035">
    <property type="entry name" value="Acyl_Trfase/lysoPLipase"/>
</dbReference>
<proteinExistence type="predicted"/>
<feature type="short sequence motif" description="DGA/G" evidence="4">
    <location>
        <begin position="212"/>
        <end position="214"/>
    </location>
</feature>
<feature type="active site" description="Proton acceptor" evidence="4">
    <location>
        <position position="212"/>
    </location>
</feature>
<dbReference type="Pfam" id="PF01734">
    <property type="entry name" value="Patatin"/>
    <property type="match status" value="1"/>
</dbReference>
<evidence type="ECO:0000256" key="1">
    <source>
        <dbReference type="ARBA" id="ARBA00022801"/>
    </source>
</evidence>
<dbReference type="RefSeq" id="WP_116208512.1">
    <property type="nucleotide sequence ID" value="NZ_QUNR01000003.1"/>
</dbReference>
<dbReference type="PANTHER" id="PTHR14226:SF57">
    <property type="entry name" value="BLR7027 PROTEIN"/>
    <property type="match status" value="1"/>
</dbReference>
<keyword evidence="2 4" id="KW-0442">Lipid degradation</keyword>
<evidence type="ECO:0000313" key="7">
    <source>
        <dbReference type="Proteomes" id="UP000256774"/>
    </source>
</evidence>
<dbReference type="GO" id="GO:0016787">
    <property type="term" value="F:hydrolase activity"/>
    <property type="evidence" value="ECO:0007669"/>
    <property type="project" value="UniProtKB-UniRule"/>
</dbReference>
<evidence type="ECO:0000256" key="3">
    <source>
        <dbReference type="ARBA" id="ARBA00023098"/>
    </source>
</evidence>
<gene>
    <name evidence="6" type="ORF">DFR26_1705</name>
</gene>
<accession>A0A3E0H449</accession>
<dbReference type="AlphaFoldDB" id="A0A3E0H449"/>
<comment type="caution">
    <text evidence="4">Lacks conserved residue(s) required for the propagation of feature annotation.</text>
</comment>
<dbReference type="PROSITE" id="PS51635">
    <property type="entry name" value="PNPLA"/>
    <property type="match status" value="1"/>
</dbReference>
<dbReference type="EMBL" id="QUNR01000003">
    <property type="protein sequence ID" value="REH37921.1"/>
    <property type="molecule type" value="Genomic_DNA"/>
</dbReference>
<keyword evidence="3 4" id="KW-0443">Lipid metabolism</keyword>
<dbReference type="InterPro" id="IPR050301">
    <property type="entry name" value="NTE"/>
</dbReference>
<dbReference type="GO" id="GO:0016042">
    <property type="term" value="P:lipid catabolic process"/>
    <property type="evidence" value="ECO:0007669"/>
    <property type="project" value="UniProtKB-UniRule"/>
</dbReference>
<organism evidence="6 7">
    <name type="scientific">Paraperlucidibaca baekdonensis</name>
    <dbReference type="NCBI Taxonomy" id="748120"/>
    <lineage>
        <taxon>Bacteria</taxon>
        <taxon>Pseudomonadati</taxon>
        <taxon>Pseudomonadota</taxon>
        <taxon>Gammaproteobacteria</taxon>
        <taxon>Moraxellales</taxon>
        <taxon>Moraxellaceae</taxon>
        <taxon>Paraperlucidibaca</taxon>
    </lineage>
</organism>
<protein>
    <submittedName>
        <fullName evidence="6">NTE family protein</fullName>
    </submittedName>
</protein>
<dbReference type="CDD" id="cd07209">
    <property type="entry name" value="Pat_hypo_Ecoli_Z1214_like"/>
    <property type="match status" value="1"/>
</dbReference>
<sequence>MNTPITSKNTALVLSGGGARAAYQVGALQAIAEIMPDRCGNPFPIICGTSAGALNATSLAVHAACFQEGVNALREVWAGFHSAQVYRTDWAGVLSGAFRWLTNLAFGWFNRGKPVSLLDNAPLQQLLSQALDFNRLPASIEAGHLRALCITACSYSRGDSVSFYQGASDLDNWARARRRGMRCDIGIEHLMASSAIPLLFPAVKLQQEYYGDGALRQLAPVSPALHLGAERILVIGSGMQSPEPKRFKRSGYPSLAEIIGHIMSSSFTDSLEMDIERLHRINNTVKQLPAEASTTLRPVDYLVLSPDLASIEELASQYASALPPAIRSFVRGSGMFKRSGSNVLSYLLFETDYTQALMALGYRETRAREVELREFLRPADAPPSNVYTLRRDSQRSS</sequence>
<evidence type="ECO:0000256" key="4">
    <source>
        <dbReference type="PROSITE-ProRule" id="PRU01161"/>
    </source>
</evidence>
<dbReference type="OrthoDB" id="9798773at2"/>
<dbReference type="Proteomes" id="UP000256774">
    <property type="component" value="Unassembled WGS sequence"/>
</dbReference>
<dbReference type="InterPro" id="IPR002641">
    <property type="entry name" value="PNPLA_dom"/>
</dbReference>
<feature type="domain" description="PNPLA" evidence="5">
    <location>
        <begin position="12"/>
        <end position="225"/>
    </location>
</feature>
<comment type="caution">
    <text evidence="6">The sequence shown here is derived from an EMBL/GenBank/DDBJ whole genome shotgun (WGS) entry which is preliminary data.</text>
</comment>
<evidence type="ECO:0000259" key="5">
    <source>
        <dbReference type="PROSITE" id="PS51635"/>
    </source>
</evidence>
<dbReference type="PANTHER" id="PTHR14226">
    <property type="entry name" value="NEUROPATHY TARGET ESTERASE/SWISS CHEESE D.MELANOGASTER"/>
    <property type="match status" value="1"/>
</dbReference>
<feature type="active site" description="Nucleophile" evidence="4">
    <location>
        <position position="50"/>
    </location>
</feature>
<feature type="short sequence motif" description="GXSXG" evidence="4">
    <location>
        <begin position="48"/>
        <end position="52"/>
    </location>
</feature>
<dbReference type="Gene3D" id="3.40.1090.10">
    <property type="entry name" value="Cytosolic phospholipase A2 catalytic domain"/>
    <property type="match status" value="1"/>
</dbReference>
<reference evidence="6 7" key="1">
    <citation type="submission" date="2018-08" db="EMBL/GenBank/DDBJ databases">
        <title>Genomic Encyclopedia of Type Strains, Phase IV (KMG-IV): sequencing the most valuable type-strain genomes for metagenomic binning, comparative biology and taxonomic classification.</title>
        <authorList>
            <person name="Goeker M."/>
        </authorList>
    </citation>
    <scope>NUCLEOTIDE SEQUENCE [LARGE SCALE GENOMIC DNA]</scope>
    <source>
        <strain evidence="6 7">DSM 26022</strain>
    </source>
</reference>
<keyword evidence="1 4" id="KW-0378">Hydrolase</keyword>